<evidence type="ECO:0000313" key="3">
    <source>
        <dbReference type="Proteomes" id="UP000751190"/>
    </source>
</evidence>
<feature type="compositionally biased region" description="Pro residues" evidence="1">
    <location>
        <begin position="88"/>
        <end position="97"/>
    </location>
</feature>
<reference evidence="2" key="1">
    <citation type="submission" date="2021-05" db="EMBL/GenBank/DDBJ databases">
        <title>The genome of the haptophyte Pavlova lutheri (Diacronema luteri, Pavlovales) - a model for lipid biosynthesis in eukaryotic algae.</title>
        <authorList>
            <person name="Hulatt C.J."/>
            <person name="Posewitz M.C."/>
        </authorList>
    </citation>
    <scope>NUCLEOTIDE SEQUENCE</scope>
    <source>
        <strain evidence="2">NIVA-4/92</strain>
    </source>
</reference>
<protein>
    <recommendedName>
        <fullName evidence="4">J domain-containing protein</fullName>
    </recommendedName>
</protein>
<feature type="region of interest" description="Disordered" evidence="1">
    <location>
        <begin position="88"/>
        <end position="121"/>
    </location>
</feature>
<accession>A0A8J5XUY4</accession>
<sequence length="219" mass="24117">MLQAAPVNSAARHRQLVRHVHVGRAAGARIDLTLDGPCALVELHRRVAARAAWWPAEISALEEIFAAVDEIEEIDLVAVPQLAFASMPPAPPSPWPPRPRETPPLSARRRRRAAASPLAPPSNLASVQRALEAELAALKRASRDAFTLLAHIYARHPPRVPRPHVPSDVRAHNVKKAVLNALRDYHPDRCTSAGDDAWFLLCCEITKALNDRHDVLRNA</sequence>
<proteinExistence type="predicted"/>
<dbReference type="EMBL" id="JAGTXO010000002">
    <property type="protein sequence ID" value="KAG8469456.1"/>
    <property type="molecule type" value="Genomic_DNA"/>
</dbReference>
<evidence type="ECO:0000313" key="2">
    <source>
        <dbReference type="EMBL" id="KAG8469456.1"/>
    </source>
</evidence>
<gene>
    <name evidence="2" type="ORF">KFE25_005911</name>
</gene>
<keyword evidence="3" id="KW-1185">Reference proteome</keyword>
<evidence type="ECO:0000256" key="1">
    <source>
        <dbReference type="SAM" id="MobiDB-lite"/>
    </source>
</evidence>
<organism evidence="2 3">
    <name type="scientific">Diacronema lutheri</name>
    <name type="common">Unicellular marine alga</name>
    <name type="synonym">Monochrysis lutheri</name>
    <dbReference type="NCBI Taxonomy" id="2081491"/>
    <lineage>
        <taxon>Eukaryota</taxon>
        <taxon>Haptista</taxon>
        <taxon>Haptophyta</taxon>
        <taxon>Pavlovophyceae</taxon>
        <taxon>Pavlovales</taxon>
        <taxon>Pavlovaceae</taxon>
        <taxon>Diacronema</taxon>
    </lineage>
</organism>
<dbReference type="Proteomes" id="UP000751190">
    <property type="component" value="Unassembled WGS sequence"/>
</dbReference>
<dbReference type="AlphaFoldDB" id="A0A8J5XUY4"/>
<dbReference type="OrthoDB" id="3135773at2759"/>
<name>A0A8J5XUY4_DIALT</name>
<evidence type="ECO:0008006" key="4">
    <source>
        <dbReference type="Google" id="ProtNLM"/>
    </source>
</evidence>
<comment type="caution">
    <text evidence="2">The sequence shown here is derived from an EMBL/GenBank/DDBJ whole genome shotgun (WGS) entry which is preliminary data.</text>
</comment>